<protein>
    <recommendedName>
        <fullName evidence="3">Carboxylic ester hydrolase</fullName>
        <ecNumber evidence="3">3.1.1.-</ecNumber>
    </recommendedName>
</protein>
<dbReference type="Gene3D" id="3.40.50.1820">
    <property type="entry name" value="alpha/beta hydrolase"/>
    <property type="match status" value="1"/>
</dbReference>
<reference evidence="5" key="1">
    <citation type="submission" date="2022-08" db="EMBL/GenBank/DDBJ databases">
        <authorList>
            <consortium name="DOE Joint Genome Institute"/>
            <person name="Min B."/>
            <person name="Riley R."/>
            <person name="Sierra-Patev S."/>
            <person name="Naranjo-Ortiz M."/>
            <person name="Looney B."/>
            <person name="Konkel Z."/>
            <person name="Slot J.C."/>
            <person name="Sakamoto Y."/>
            <person name="Steenwyk J.L."/>
            <person name="Rokas A."/>
            <person name="Carro J."/>
            <person name="Camarero S."/>
            <person name="Ferreira P."/>
            <person name="Molpeceres G."/>
            <person name="Ruiz-Duenas F.J."/>
            <person name="Serrano A."/>
            <person name="Henrissat B."/>
            <person name="Drula E."/>
            <person name="Hughes K.W."/>
            <person name="Mata J.L."/>
            <person name="Ishikawa N.K."/>
            <person name="Vargas-Isla R."/>
            <person name="Ushijima S."/>
            <person name="Smith C.A."/>
            <person name="Ahrendt S."/>
            <person name="Andreopoulos W."/>
            <person name="He G."/>
            <person name="Labutti K."/>
            <person name="Lipzen A."/>
            <person name="Ng V."/>
            <person name="Sandor L."/>
            <person name="Barry K."/>
            <person name="Martinez A.T."/>
            <person name="Xiao Y."/>
            <person name="Gibbons J.G."/>
            <person name="Terashima K."/>
            <person name="Hibbett D.S."/>
            <person name="Grigoriev I.V."/>
        </authorList>
    </citation>
    <scope>NUCLEOTIDE SEQUENCE</scope>
    <source>
        <strain evidence="5">TFB9207</strain>
    </source>
</reference>
<dbReference type="PROSITE" id="PS00122">
    <property type="entry name" value="CARBOXYLESTERASE_B_1"/>
    <property type="match status" value="1"/>
</dbReference>
<dbReference type="PROSITE" id="PS00941">
    <property type="entry name" value="CARBOXYLESTERASE_B_2"/>
    <property type="match status" value="1"/>
</dbReference>
<evidence type="ECO:0000256" key="2">
    <source>
        <dbReference type="ARBA" id="ARBA00022801"/>
    </source>
</evidence>
<dbReference type="InterPro" id="IPR002018">
    <property type="entry name" value="CarbesteraseB"/>
</dbReference>
<keyword evidence="3" id="KW-0732">Signal</keyword>
<comment type="similarity">
    <text evidence="1 3">Belongs to the type-B carboxylesterase/lipase family.</text>
</comment>
<organism evidence="5 6">
    <name type="scientific">Lentinula raphanica</name>
    <dbReference type="NCBI Taxonomy" id="153919"/>
    <lineage>
        <taxon>Eukaryota</taxon>
        <taxon>Fungi</taxon>
        <taxon>Dikarya</taxon>
        <taxon>Basidiomycota</taxon>
        <taxon>Agaricomycotina</taxon>
        <taxon>Agaricomycetes</taxon>
        <taxon>Agaricomycetidae</taxon>
        <taxon>Agaricales</taxon>
        <taxon>Marasmiineae</taxon>
        <taxon>Omphalotaceae</taxon>
        <taxon>Lentinula</taxon>
    </lineage>
</organism>
<dbReference type="InterPro" id="IPR019826">
    <property type="entry name" value="Carboxylesterase_B_AS"/>
</dbReference>
<evidence type="ECO:0000259" key="4">
    <source>
        <dbReference type="Pfam" id="PF00135"/>
    </source>
</evidence>
<dbReference type="InterPro" id="IPR029058">
    <property type="entry name" value="AB_hydrolase_fold"/>
</dbReference>
<dbReference type="PANTHER" id="PTHR11559">
    <property type="entry name" value="CARBOXYLESTERASE"/>
    <property type="match status" value="1"/>
</dbReference>
<comment type="caution">
    <text evidence="5">The sequence shown here is derived from an EMBL/GenBank/DDBJ whole genome shotgun (WGS) entry which is preliminary data.</text>
</comment>
<dbReference type="GO" id="GO:0016787">
    <property type="term" value="F:hydrolase activity"/>
    <property type="evidence" value="ECO:0007669"/>
    <property type="project" value="UniProtKB-KW"/>
</dbReference>
<evidence type="ECO:0000256" key="3">
    <source>
        <dbReference type="RuleBase" id="RU361235"/>
    </source>
</evidence>
<evidence type="ECO:0000313" key="5">
    <source>
        <dbReference type="EMBL" id="KAJ3832170.1"/>
    </source>
</evidence>
<dbReference type="AlphaFoldDB" id="A0AA38U5V4"/>
<keyword evidence="2 3" id="KW-0378">Hydrolase</keyword>
<gene>
    <name evidence="5" type="ORF">F5878DRAFT_24560</name>
</gene>
<evidence type="ECO:0000256" key="1">
    <source>
        <dbReference type="ARBA" id="ARBA00005964"/>
    </source>
</evidence>
<dbReference type="Proteomes" id="UP001163846">
    <property type="component" value="Unassembled WGS sequence"/>
</dbReference>
<dbReference type="InterPro" id="IPR050309">
    <property type="entry name" value="Type-B_Carboxylest/Lipase"/>
</dbReference>
<dbReference type="InterPro" id="IPR019819">
    <property type="entry name" value="Carboxylesterase_B_CS"/>
</dbReference>
<name>A0AA38U5V4_9AGAR</name>
<dbReference type="EC" id="3.1.1.-" evidence="3"/>
<dbReference type="Pfam" id="PF00135">
    <property type="entry name" value="COesterase"/>
    <property type="match status" value="1"/>
</dbReference>
<feature type="signal peptide" evidence="3">
    <location>
        <begin position="1"/>
        <end position="18"/>
    </location>
</feature>
<evidence type="ECO:0000313" key="6">
    <source>
        <dbReference type="Proteomes" id="UP001163846"/>
    </source>
</evidence>
<dbReference type="EMBL" id="MU807053">
    <property type="protein sequence ID" value="KAJ3832170.1"/>
    <property type="molecule type" value="Genomic_DNA"/>
</dbReference>
<dbReference type="SUPFAM" id="SSF53474">
    <property type="entry name" value="alpha/beta-Hydrolases"/>
    <property type="match status" value="1"/>
</dbReference>
<proteinExistence type="inferred from homology"/>
<keyword evidence="6" id="KW-1185">Reference proteome</keyword>
<feature type="chain" id="PRO_5041480831" description="Carboxylic ester hydrolase" evidence="3">
    <location>
        <begin position="19"/>
        <end position="543"/>
    </location>
</feature>
<feature type="domain" description="Carboxylesterase type B" evidence="4">
    <location>
        <begin position="24"/>
        <end position="514"/>
    </location>
</feature>
<accession>A0AA38U5V4</accession>
<sequence length="543" mass="58187">MLSLRIFTIVLEVGLALASPLASPTVVLDSATVTGVTSGNTQEFLGIPFAQPPLGPLRFNLPQPIPPYNTSFSATSMGPACPQQAVDLPILTGLAAETVDFIVNSIYGFIFPDDEDCLTINVIRPATATASSQLPVLVWIFGGGFELGGPQMYDGTTIVERSIELDEPVIYVSMNYRVTAFGFLASQEVKDAGVGNLGLQDQREAFRWVQKYIGAFGGDPTKVTIWGESAGAISAALHMVTNGGDTEGLFRAAFMQSGSPIPVGDITDGQIYYDELVEATGCSGSDDTLNCLRGVDYSVLKAAVDATPGIFAYQSLNLAWLPRADGVFLSDDPQKLVQQGQVATIPIVSGDCDDEGTLFSLASLNDTTQSDIATYVQTVFLPDISESDLAELLTEYPADITQGSPFNTSILNAITPEFKRIAAFQGDAVFQAPRRFFLQNLSGKQPIWSFISKRLKALPVLGSAHGTDILNVYGGGEMADYLIRFAATLDPNGNTGIEWPQYTTASPNMLQFNDGLIPLTLSLDNYRESALSFTAQLMLVNPV</sequence>